<dbReference type="OrthoDB" id="5772680at2"/>
<evidence type="ECO:0000259" key="7">
    <source>
        <dbReference type="Pfam" id="PF04024"/>
    </source>
</evidence>
<comment type="subcellular location">
    <subcellularLocation>
        <location evidence="1">Cell membrane</location>
        <topology evidence="1">Single-pass membrane protein</topology>
    </subcellularLocation>
</comment>
<keyword evidence="2" id="KW-1003">Cell membrane</keyword>
<dbReference type="Pfam" id="PF04024">
    <property type="entry name" value="PspC"/>
    <property type="match status" value="1"/>
</dbReference>
<reference evidence="8 9" key="1">
    <citation type="submission" date="2018-05" db="EMBL/GenBank/DDBJ databases">
        <title>Complete genome sequence of Arcticibacterium luteifluviistationis SM1504T, a cytophagaceae bacterium isolated from Arctic surface seawater.</title>
        <authorList>
            <person name="Li Y."/>
            <person name="Qin Q.-L."/>
        </authorList>
    </citation>
    <scope>NUCLEOTIDE SEQUENCE [LARGE SCALE GENOMIC DNA]</scope>
    <source>
        <strain evidence="8 9">SM1504</strain>
    </source>
</reference>
<keyword evidence="5 6" id="KW-0472">Membrane</keyword>
<dbReference type="AlphaFoldDB" id="A0A2Z4GHU2"/>
<evidence type="ECO:0000256" key="3">
    <source>
        <dbReference type="ARBA" id="ARBA00022692"/>
    </source>
</evidence>
<gene>
    <name evidence="8" type="ORF">DJ013_21540</name>
</gene>
<dbReference type="PANTHER" id="PTHR33885:SF3">
    <property type="entry name" value="PHAGE SHOCK PROTEIN C"/>
    <property type="match status" value="1"/>
</dbReference>
<sequence>MIMKRLFRIKGSEKMLGGVAAGLAHYIDLDPTIVRVLLAIGFFSPVPVVLIYIVLWIVMPAEETFKLPAAVEATAQ</sequence>
<evidence type="ECO:0000256" key="1">
    <source>
        <dbReference type="ARBA" id="ARBA00004162"/>
    </source>
</evidence>
<evidence type="ECO:0000313" key="9">
    <source>
        <dbReference type="Proteomes" id="UP000249873"/>
    </source>
</evidence>
<protein>
    <recommendedName>
        <fullName evidence="7">Phage shock protein PspC N-terminal domain-containing protein</fullName>
    </recommendedName>
</protein>
<organism evidence="8 9">
    <name type="scientific">Arcticibacterium luteifluviistationis</name>
    <dbReference type="NCBI Taxonomy" id="1784714"/>
    <lineage>
        <taxon>Bacteria</taxon>
        <taxon>Pseudomonadati</taxon>
        <taxon>Bacteroidota</taxon>
        <taxon>Cytophagia</taxon>
        <taxon>Cytophagales</taxon>
        <taxon>Leadbetterellaceae</taxon>
        <taxon>Arcticibacterium</taxon>
    </lineage>
</organism>
<dbReference type="InterPro" id="IPR007168">
    <property type="entry name" value="Phageshock_PspC_N"/>
</dbReference>
<keyword evidence="9" id="KW-1185">Reference proteome</keyword>
<feature type="domain" description="Phage shock protein PspC N-terminal" evidence="7">
    <location>
        <begin position="4"/>
        <end position="62"/>
    </location>
</feature>
<keyword evidence="3 6" id="KW-0812">Transmembrane</keyword>
<dbReference type="GO" id="GO:0005886">
    <property type="term" value="C:plasma membrane"/>
    <property type="evidence" value="ECO:0007669"/>
    <property type="project" value="UniProtKB-SubCell"/>
</dbReference>
<accession>A0A2Z4GHU2</accession>
<name>A0A2Z4GHU2_9BACT</name>
<evidence type="ECO:0000256" key="5">
    <source>
        <dbReference type="ARBA" id="ARBA00023136"/>
    </source>
</evidence>
<evidence type="ECO:0000256" key="2">
    <source>
        <dbReference type="ARBA" id="ARBA00022475"/>
    </source>
</evidence>
<evidence type="ECO:0000313" key="8">
    <source>
        <dbReference type="EMBL" id="AWW00628.1"/>
    </source>
</evidence>
<dbReference type="InterPro" id="IPR052027">
    <property type="entry name" value="PspC"/>
</dbReference>
<evidence type="ECO:0000256" key="4">
    <source>
        <dbReference type="ARBA" id="ARBA00022989"/>
    </source>
</evidence>
<dbReference type="KEGG" id="als:DJ013_21540"/>
<keyword evidence="4 6" id="KW-1133">Transmembrane helix</keyword>
<dbReference type="Proteomes" id="UP000249873">
    <property type="component" value="Chromosome"/>
</dbReference>
<feature type="transmembrane region" description="Helical" evidence="6">
    <location>
        <begin position="39"/>
        <end position="58"/>
    </location>
</feature>
<evidence type="ECO:0000256" key="6">
    <source>
        <dbReference type="SAM" id="Phobius"/>
    </source>
</evidence>
<dbReference type="EMBL" id="CP029480">
    <property type="protein sequence ID" value="AWW00628.1"/>
    <property type="molecule type" value="Genomic_DNA"/>
</dbReference>
<dbReference type="PANTHER" id="PTHR33885">
    <property type="entry name" value="PHAGE SHOCK PROTEIN C"/>
    <property type="match status" value="1"/>
</dbReference>
<proteinExistence type="predicted"/>